<evidence type="ECO:0000313" key="10">
    <source>
        <dbReference type="Proteomes" id="UP001374579"/>
    </source>
</evidence>
<feature type="domain" description="Major facilitator superfamily (MFS) profile" evidence="8">
    <location>
        <begin position="1"/>
        <end position="412"/>
    </location>
</feature>
<gene>
    <name evidence="9" type="ORF">V1264_021469</name>
</gene>
<feature type="transmembrane region" description="Helical" evidence="7">
    <location>
        <begin position="32"/>
        <end position="53"/>
    </location>
</feature>
<dbReference type="GO" id="GO:0016020">
    <property type="term" value="C:membrane"/>
    <property type="evidence" value="ECO:0007669"/>
    <property type="project" value="UniProtKB-SubCell"/>
</dbReference>
<feature type="transmembrane region" description="Helical" evidence="7">
    <location>
        <begin position="365"/>
        <end position="384"/>
    </location>
</feature>
<dbReference type="Proteomes" id="UP001374579">
    <property type="component" value="Unassembled WGS sequence"/>
</dbReference>
<feature type="transmembrane region" description="Helical" evidence="7">
    <location>
        <begin position="272"/>
        <end position="293"/>
    </location>
</feature>
<dbReference type="InterPro" id="IPR020846">
    <property type="entry name" value="MFS_dom"/>
</dbReference>
<keyword evidence="3" id="KW-0813">Transport</keyword>
<dbReference type="AlphaFoldDB" id="A0AAN9AI95"/>
<proteinExistence type="inferred from homology"/>
<keyword evidence="4 7" id="KW-0812">Transmembrane</keyword>
<dbReference type="EMBL" id="JBAMIC010004070">
    <property type="protein sequence ID" value="KAK7087412.1"/>
    <property type="molecule type" value="Genomic_DNA"/>
</dbReference>
<keyword evidence="5 7" id="KW-1133">Transmembrane helix</keyword>
<evidence type="ECO:0000256" key="2">
    <source>
        <dbReference type="ARBA" id="ARBA00008335"/>
    </source>
</evidence>
<feature type="transmembrane region" description="Helical" evidence="7">
    <location>
        <begin position="230"/>
        <end position="252"/>
    </location>
</feature>
<dbReference type="InterPro" id="IPR036259">
    <property type="entry name" value="MFS_trans_sf"/>
</dbReference>
<evidence type="ECO:0000256" key="3">
    <source>
        <dbReference type="ARBA" id="ARBA00022448"/>
    </source>
</evidence>
<evidence type="ECO:0000256" key="5">
    <source>
        <dbReference type="ARBA" id="ARBA00022989"/>
    </source>
</evidence>
<comment type="similarity">
    <text evidence="2">Belongs to the major facilitator superfamily.</text>
</comment>
<accession>A0AAN9AI95</accession>
<comment type="subcellular location">
    <subcellularLocation>
        <location evidence="1">Membrane</location>
        <topology evidence="1">Multi-pass membrane protein</topology>
    </subcellularLocation>
</comment>
<dbReference type="Pfam" id="PF00083">
    <property type="entry name" value="Sugar_tr"/>
    <property type="match status" value="1"/>
</dbReference>
<sequence>MLQAADALEMMLLSVLSPVVRCEWNLSEWKVAFITTVVFLGMGISSPLIGLVGDKHGRKVALLIVTLSIGYFGFLATFSPTYVWMLLLRGLVGCGMGGSTQGSSLLAEYLPSKYRAKLMLSTQIFWATGVTIEVLMASVVIPTLGWRWLMVFSSVPVLVAAAFLLCVPESTRYLVAAGRTKEAAEILKRGAVINKSILPPGRLLEPPVQKQLGRPLDLFSREYLRSTLQLWLLWFGTAFSYYGMVLVSSQLLTVNSAKENNCKCAYLTSDDYHTMIFSTLGEFMCIPLNVLLIDTVGRKLTGTINLSVTGLFFALMQLPVSRGVLTFFMFAVRGFSAATFSWVYLYSLEVYPTSIRTFGMGTASMWARVGAMVTPFVAQVLLAHSVSMALWAYAVVCLLCAITAFSMPIETRGRAMPQFVEMEMEVK</sequence>
<evidence type="ECO:0000256" key="7">
    <source>
        <dbReference type="SAM" id="Phobius"/>
    </source>
</evidence>
<comment type="caution">
    <text evidence="9">The sequence shown here is derived from an EMBL/GenBank/DDBJ whole genome shotgun (WGS) entry which is preliminary data.</text>
</comment>
<feature type="transmembrane region" description="Helical" evidence="7">
    <location>
        <begin position="147"/>
        <end position="167"/>
    </location>
</feature>
<reference evidence="9 10" key="1">
    <citation type="submission" date="2024-02" db="EMBL/GenBank/DDBJ databases">
        <title>Chromosome-scale genome assembly of the rough periwinkle Littorina saxatilis.</title>
        <authorList>
            <person name="De Jode A."/>
            <person name="Faria R."/>
            <person name="Formenti G."/>
            <person name="Sims Y."/>
            <person name="Smith T.P."/>
            <person name="Tracey A."/>
            <person name="Wood J.M.D."/>
            <person name="Zagrodzka Z.B."/>
            <person name="Johannesson K."/>
            <person name="Butlin R.K."/>
            <person name="Leder E.H."/>
        </authorList>
    </citation>
    <scope>NUCLEOTIDE SEQUENCE [LARGE SCALE GENOMIC DNA]</scope>
    <source>
        <strain evidence="9">Snail1</strain>
        <tissue evidence="9">Muscle</tissue>
    </source>
</reference>
<dbReference type="PANTHER" id="PTHR23511:SF45">
    <property type="entry name" value="SVOP LIKE"/>
    <property type="match status" value="1"/>
</dbReference>
<dbReference type="SUPFAM" id="SSF103473">
    <property type="entry name" value="MFS general substrate transporter"/>
    <property type="match status" value="1"/>
</dbReference>
<protein>
    <recommendedName>
        <fullName evidence="8">Major facilitator superfamily (MFS) profile domain-containing protein</fullName>
    </recommendedName>
</protein>
<feature type="transmembrane region" description="Helical" evidence="7">
    <location>
        <begin position="300"/>
        <end position="318"/>
    </location>
</feature>
<evidence type="ECO:0000313" key="9">
    <source>
        <dbReference type="EMBL" id="KAK7087412.1"/>
    </source>
</evidence>
<organism evidence="9 10">
    <name type="scientific">Littorina saxatilis</name>
    <dbReference type="NCBI Taxonomy" id="31220"/>
    <lineage>
        <taxon>Eukaryota</taxon>
        <taxon>Metazoa</taxon>
        <taxon>Spiralia</taxon>
        <taxon>Lophotrochozoa</taxon>
        <taxon>Mollusca</taxon>
        <taxon>Gastropoda</taxon>
        <taxon>Caenogastropoda</taxon>
        <taxon>Littorinimorpha</taxon>
        <taxon>Littorinoidea</taxon>
        <taxon>Littorinidae</taxon>
        <taxon>Littorina</taxon>
    </lineage>
</organism>
<keyword evidence="6 7" id="KW-0472">Membrane</keyword>
<dbReference type="InterPro" id="IPR005828">
    <property type="entry name" value="MFS_sugar_transport-like"/>
</dbReference>
<dbReference type="PROSITE" id="PS50850">
    <property type="entry name" value="MFS"/>
    <property type="match status" value="1"/>
</dbReference>
<feature type="transmembrane region" description="Helical" evidence="7">
    <location>
        <begin position="60"/>
        <end position="78"/>
    </location>
</feature>
<keyword evidence="10" id="KW-1185">Reference proteome</keyword>
<dbReference type="Gene3D" id="1.20.1250.20">
    <property type="entry name" value="MFS general substrate transporter like domains"/>
    <property type="match status" value="1"/>
</dbReference>
<dbReference type="PANTHER" id="PTHR23511">
    <property type="entry name" value="SYNAPTIC VESICLE GLYCOPROTEIN 2"/>
    <property type="match status" value="1"/>
</dbReference>
<evidence type="ECO:0000256" key="4">
    <source>
        <dbReference type="ARBA" id="ARBA00022692"/>
    </source>
</evidence>
<name>A0AAN9AI95_9CAEN</name>
<dbReference type="GO" id="GO:0022857">
    <property type="term" value="F:transmembrane transporter activity"/>
    <property type="evidence" value="ECO:0007669"/>
    <property type="project" value="InterPro"/>
</dbReference>
<evidence type="ECO:0000259" key="8">
    <source>
        <dbReference type="PROSITE" id="PS50850"/>
    </source>
</evidence>
<feature type="transmembrane region" description="Helical" evidence="7">
    <location>
        <begin position="324"/>
        <end position="345"/>
    </location>
</feature>
<evidence type="ECO:0000256" key="6">
    <source>
        <dbReference type="ARBA" id="ARBA00023136"/>
    </source>
</evidence>
<evidence type="ECO:0000256" key="1">
    <source>
        <dbReference type="ARBA" id="ARBA00004141"/>
    </source>
</evidence>
<feature type="transmembrane region" description="Helical" evidence="7">
    <location>
        <begin position="390"/>
        <end position="409"/>
    </location>
</feature>